<protein>
    <submittedName>
        <fullName evidence="2">Uncharacterized protein</fullName>
    </submittedName>
</protein>
<proteinExistence type="predicted"/>
<dbReference type="EMBL" id="CP136890">
    <property type="protein sequence ID" value="WOK95564.1"/>
    <property type="molecule type" value="Genomic_DNA"/>
</dbReference>
<evidence type="ECO:0000313" key="3">
    <source>
        <dbReference type="Proteomes" id="UP001327560"/>
    </source>
</evidence>
<feature type="compositionally biased region" description="Low complexity" evidence="1">
    <location>
        <begin position="53"/>
        <end position="63"/>
    </location>
</feature>
<dbReference type="Proteomes" id="UP001327560">
    <property type="component" value="Chromosome 1"/>
</dbReference>
<organism evidence="2 3">
    <name type="scientific">Canna indica</name>
    <name type="common">Indian-shot</name>
    <dbReference type="NCBI Taxonomy" id="4628"/>
    <lineage>
        <taxon>Eukaryota</taxon>
        <taxon>Viridiplantae</taxon>
        <taxon>Streptophyta</taxon>
        <taxon>Embryophyta</taxon>
        <taxon>Tracheophyta</taxon>
        <taxon>Spermatophyta</taxon>
        <taxon>Magnoliopsida</taxon>
        <taxon>Liliopsida</taxon>
        <taxon>Zingiberales</taxon>
        <taxon>Cannaceae</taxon>
        <taxon>Canna</taxon>
    </lineage>
</organism>
<keyword evidence="3" id="KW-1185">Reference proteome</keyword>
<feature type="region of interest" description="Disordered" evidence="1">
    <location>
        <begin position="1"/>
        <end position="22"/>
    </location>
</feature>
<evidence type="ECO:0000313" key="2">
    <source>
        <dbReference type="EMBL" id="WOK95564.1"/>
    </source>
</evidence>
<dbReference type="AlphaFoldDB" id="A0AAQ3JV24"/>
<name>A0AAQ3JV24_9LILI</name>
<sequence>MAGKRSPANSLPTQKDAKSGYFNSVFPPASSVMAKDLAHSDLCWTLNKQKADSSTNNGSVTSGNKRHGSSPSKEEVKATESPYFGSSLDYGARDFYTTSPSNSTAPHYERKTYGGEEYSANSNAATRGEWWQGASCGKSLQVMRWSVMDVSFFFFLWGLQDA</sequence>
<dbReference type="PANTHER" id="PTHR33738">
    <property type="entry name" value="EMB|CAB82975.1"/>
    <property type="match status" value="1"/>
</dbReference>
<reference evidence="2 3" key="1">
    <citation type="submission" date="2023-10" db="EMBL/GenBank/DDBJ databases">
        <title>Chromosome-scale genome assembly provides insights into flower coloration mechanisms of Canna indica.</title>
        <authorList>
            <person name="Li C."/>
        </authorList>
    </citation>
    <scope>NUCLEOTIDE SEQUENCE [LARGE SCALE GENOMIC DNA]</scope>
    <source>
        <tissue evidence="2">Flower</tissue>
    </source>
</reference>
<accession>A0AAQ3JV24</accession>
<evidence type="ECO:0000256" key="1">
    <source>
        <dbReference type="SAM" id="MobiDB-lite"/>
    </source>
</evidence>
<gene>
    <name evidence="2" type="ORF">Cni_G04271</name>
</gene>
<dbReference type="PANTHER" id="PTHR33738:SF8">
    <property type="entry name" value="OS05G0454500 PROTEIN"/>
    <property type="match status" value="1"/>
</dbReference>
<feature type="region of interest" description="Disordered" evidence="1">
    <location>
        <begin position="50"/>
        <end position="83"/>
    </location>
</feature>